<dbReference type="Gene3D" id="3.30.530.20">
    <property type="match status" value="1"/>
</dbReference>
<keyword evidence="2" id="KW-1185">Reference proteome</keyword>
<comment type="caution">
    <text evidence="1">The sequence shown here is derived from an EMBL/GenBank/DDBJ whole genome shotgun (WGS) entry which is preliminary data.</text>
</comment>
<organism evidence="1 2">
    <name type="scientific">Luteipulveratus flavus</name>
    <dbReference type="NCBI Taxonomy" id="3031728"/>
    <lineage>
        <taxon>Bacteria</taxon>
        <taxon>Bacillati</taxon>
        <taxon>Actinomycetota</taxon>
        <taxon>Actinomycetes</taxon>
        <taxon>Micrococcales</taxon>
        <taxon>Dermacoccaceae</taxon>
        <taxon>Luteipulveratus</taxon>
    </lineage>
</organism>
<dbReference type="InterPro" id="IPR023393">
    <property type="entry name" value="START-like_dom_sf"/>
</dbReference>
<dbReference type="RefSeq" id="WP_277193378.1">
    <property type="nucleotide sequence ID" value="NZ_JAROAV010000050.1"/>
</dbReference>
<dbReference type="EMBL" id="JAROAV010000050">
    <property type="protein sequence ID" value="MDF8266152.1"/>
    <property type="molecule type" value="Genomic_DNA"/>
</dbReference>
<evidence type="ECO:0000313" key="1">
    <source>
        <dbReference type="EMBL" id="MDF8266152.1"/>
    </source>
</evidence>
<name>A0ABT6CB74_9MICO</name>
<gene>
    <name evidence="1" type="ORF">P4R38_18025</name>
</gene>
<sequence length="130" mass="14195">MATVTVSVEGSAAPAQVWERYADIGRWTSWAPHIRAVEPSAPRLAPGVRGVVRSVPPVSARFVVDTVQEPERRWTWTVRAYGATLHLEHRVEEVPAGTRATVVVRAPAVLAYPYRPVMAYALGRLVAANG</sequence>
<evidence type="ECO:0000313" key="2">
    <source>
        <dbReference type="Proteomes" id="UP001528912"/>
    </source>
</evidence>
<accession>A0ABT6CB74</accession>
<dbReference type="InterPro" id="IPR019587">
    <property type="entry name" value="Polyketide_cyclase/dehydratase"/>
</dbReference>
<dbReference type="SUPFAM" id="SSF55961">
    <property type="entry name" value="Bet v1-like"/>
    <property type="match status" value="1"/>
</dbReference>
<dbReference type="Pfam" id="PF10604">
    <property type="entry name" value="Polyketide_cyc2"/>
    <property type="match status" value="1"/>
</dbReference>
<proteinExistence type="predicted"/>
<dbReference type="Proteomes" id="UP001528912">
    <property type="component" value="Unassembled WGS sequence"/>
</dbReference>
<reference evidence="1 2" key="1">
    <citation type="submission" date="2023-03" db="EMBL/GenBank/DDBJ databases">
        <title>YIM 133296 draft genome.</title>
        <authorList>
            <person name="Xiong L."/>
        </authorList>
    </citation>
    <scope>NUCLEOTIDE SEQUENCE [LARGE SCALE GENOMIC DNA]</scope>
    <source>
        <strain evidence="1 2">YIM 133296</strain>
    </source>
</reference>
<protein>
    <submittedName>
        <fullName evidence="1">SRPBCC family protein</fullName>
    </submittedName>
</protein>